<evidence type="ECO:0000313" key="3">
    <source>
        <dbReference type="Proteomes" id="UP000199622"/>
    </source>
</evidence>
<feature type="compositionally biased region" description="Pro residues" evidence="1">
    <location>
        <begin position="45"/>
        <end position="55"/>
    </location>
</feature>
<reference evidence="3" key="1">
    <citation type="submission" date="2016-10" db="EMBL/GenBank/DDBJ databases">
        <authorList>
            <person name="Varghese N."/>
            <person name="Submissions S."/>
        </authorList>
    </citation>
    <scope>NUCLEOTIDE SEQUENCE [LARGE SCALE GENOMIC DNA]</scope>
    <source>
        <strain evidence="3">DSM 44544</strain>
    </source>
</reference>
<feature type="region of interest" description="Disordered" evidence="1">
    <location>
        <begin position="23"/>
        <end position="55"/>
    </location>
</feature>
<dbReference type="AlphaFoldDB" id="A0A1H4JDS3"/>
<keyword evidence="3" id="KW-1185">Reference proteome</keyword>
<dbReference type="Proteomes" id="UP000199622">
    <property type="component" value="Unassembled WGS sequence"/>
</dbReference>
<proteinExistence type="predicted"/>
<dbReference type="STRING" id="208445.SAMN04489727_1742"/>
<accession>A0A1H4JDS3</accession>
<sequence length="55" mass="6413">MTEPEERRPARYYEDRFRYTPGGRRLTELTDDDLIAYDPSRAPKPEPLPPGPPPE</sequence>
<protein>
    <submittedName>
        <fullName evidence="2">Uncharacterized protein</fullName>
    </submittedName>
</protein>
<dbReference type="EMBL" id="FNSO01000003">
    <property type="protein sequence ID" value="SEB43778.1"/>
    <property type="molecule type" value="Genomic_DNA"/>
</dbReference>
<dbReference type="RefSeq" id="WP_167384513.1">
    <property type="nucleotide sequence ID" value="NZ_FNSO01000003.1"/>
</dbReference>
<name>A0A1H4JDS3_9PSEU</name>
<gene>
    <name evidence="2" type="ORF">SAMN04489727_1742</name>
</gene>
<evidence type="ECO:0000256" key="1">
    <source>
        <dbReference type="SAM" id="MobiDB-lite"/>
    </source>
</evidence>
<evidence type="ECO:0000313" key="2">
    <source>
        <dbReference type="EMBL" id="SEB43778.1"/>
    </source>
</evidence>
<organism evidence="2 3">
    <name type="scientific">Amycolatopsis tolypomycina</name>
    <dbReference type="NCBI Taxonomy" id="208445"/>
    <lineage>
        <taxon>Bacteria</taxon>
        <taxon>Bacillati</taxon>
        <taxon>Actinomycetota</taxon>
        <taxon>Actinomycetes</taxon>
        <taxon>Pseudonocardiales</taxon>
        <taxon>Pseudonocardiaceae</taxon>
        <taxon>Amycolatopsis</taxon>
    </lineage>
</organism>